<evidence type="ECO:0000256" key="9">
    <source>
        <dbReference type="ARBA" id="ARBA00022967"/>
    </source>
</evidence>
<evidence type="ECO:0000256" key="1">
    <source>
        <dbReference type="ARBA" id="ARBA00003257"/>
    </source>
</evidence>
<keyword evidence="13 17" id="KW-0830">Ubiquinone</keyword>
<dbReference type="InterPro" id="IPR001750">
    <property type="entry name" value="ND/Mrp_TM"/>
</dbReference>
<keyword evidence="7 17" id="KW-0679">Respiratory chain</keyword>
<dbReference type="InterPro" id="IPR003918">
    <property type="entry name" value="NADH_UbQ_OxRdtase"/>
</dbReference>
<dbReference type="GO" id="GO:0003954">
    <property type="term" value="F:NADH dehydrogenase activity"/>
    <property type="evidence" value="ECO:0007669"/>
    <property type="project" value="TreeGrafter"/>
</dbReference>
<feature type="domain" description="NADH:quinone oxidoreductase/Mrp antiporter transmembrane" evidence="18">
    <location>
        <begin position="98"/>
        <end position="369"/>
    </location>
</feature>
<name>A0A7T1K7L0_9HEMI</name>
<comment type="subcellular location">
    <subcellularLocation>
        <location evidence="2 17">Mitochondrion membrane</location>
        <topology evidence="2 17">Multi-pass membrane protein</topology>
    </subcellularLocation>
</comment>
<feature type="transmembrane region" description="Helical" evidence="17">
    <location>
        <begin position="404"/>
        <end position="421"/>
    </location>
</feature>
<evidence type="ECO:0000256" key="17">
    <source>
        <dbReference type="RuleBase" id="RU003297"/>
    </source>
</evidence>
<evidence type="ECO:0000256" key="4">
    <source>
        <dbReference type="ARBA" id="ARBA00012944"/>
    </source>
</evidence>
<comment type="catalytic activity">
    <reaction evidence="16 17">
        <text>a ubiquinone + NADH + 5 H(+)(in) = a ubiquinol + NAD(+) + 4 H(+)(out)</text>
        <dbReference type="Rhea" id="RHEA:29091"/>
        <dbReference type="Rhea" id="RHEA-COMP:9565"/>
        <dbReference type="Rhea" id="RHEA-COMP:9566"/>
        <dbReference type="ChEBI" id="CHEBI:15378"/>
        <dbReference type="ChEBI" id="CHEBI:16389"/>
        <dbReference type="ChEBI" id="CHEBI:17976"/>
        <dbReference type="ChEBI" id="CHEBI:57540"/>
        <dbReference type="ChEBI" id="CHEBI:57945"/>
        <dbReference type="EC" id="7.1.1.2"/>
    </reaction>
</comment>
<dbReference type="GO" id="GO:0042773">
    <property type="term" value="P:ATP synthesis coupled electron transport"/>
    <property type="evidence" value="ECO:0007669"/>
    <property type="project" value="InterPro"/>
</dbReference>
<feature type="transmembrane region" description="Helical" evidence="17">
    <location>
        <begin position="166"/>
        <end position="184"/>
    </location>
</feature>
<comment type="function">
    <text evidence="1">Core subunit of the mitochondrial membrane respiratory chain NADH dehydrogenase (Complex I) that is believed to belong to the minimal assembly required for catalysis. Complex I functions in the transfer of electrons from NADH to the respiratory chain. The immediate electron acceptor for the enzyme is believed to be ubiquinone.</text>
</comment>
<evidence type="ECO:0000256" key="3">
    <source>
        <dbReference type="ARBA" id="ARBA00009025"/>
    </source>
</evidence>
<comment type="function">
    <text evidence="17">Core subunit of the mitochondrial membrane respiratory chain NADH dehydrogenase (Complex I) which catalyzes electron transfer from NADH through the respiratory chain, using ubiquinone as an electron acceptor. Essential for the catalytic activity and assembly of complex I.</text>
</comment>
<evidence type="ECO:0000256" key="16">
    <source>
        <dbReference type="ARBA" id="ARBA00049551"/>
    </source>
</evidence>
<feature type="transmembrane region" description="Helical" evidence="17">
    <location>
        <begin position="129"/>
        <end position="146"/>
    </location>
</feature>
<protein>
    <recommendedName>
        <fullName evidence="5 17">NADH-ubiquinone oxidoreductase chain 4</fullName>
        <ecNumber evidence="4 17">7.1.1.2</ecNumber>
    </recommendedName>
</protein>
<keyword evidence="12 17" id="KW-0520">NAD</keyword>
<proteinExistence type="inferred from homology"/>
<dbReference type="PANTHER" id="PTHR43507">
    <property type="entry name" value="NADH-UBIQUINONE OXIDOREDUCTASE CHAIN 4"/>
    <property type="match status" value="1"/>
</dbReference>
<evidence type="ECO:0000256" key="15">
    <source>
        <dbReference type="ARBA" id="ARBA00023136"/>
    </source>
</evidence>
<evidence type="ECO:0000256" key="6">
    <source>
        <dbReference type="ARBA" id="ARBA00022448"/>
    </source>
</evidence>
<gene>
    <name evidence="19" type="primary">nad4</name>
</gene>
<dbReference type="EMBL" id="MT880225">
    <property type="protein sequence ID" value="QPO06179.1"/>
    <property type="molecule type" value="Genomic_DNA"/>
</dbReference>
<keyword evidence="10 17" id="KW-0249">Electron transport</keyword>
<keyword evidence="14 17" id="KW-0496">Mitochondrion</keyword>
<evidence type="ECO:0000256" key="5">
    <source>
        <dbReference type="ARBA" id="ARBA00021006"/>
    </source>
</evidence>
<evidence type="ECO:0000256" key="7">
    <source>
        <dbReference type="ARBA" id="ARBA00022660"/>
    </source>
</evidence>
<dbReference type="PANTHER" id="PTHR43507:SF20">
    <property type="entry name" value="NADH-UBIQUINONE OXIDOREDUCTASE CHAIN 4"/>
    <property type="match status" value="1"/>
</dbReference>
<keyword evidence="8 17" id="KW-0812">Transmembrane</keyword>
<feature type="transmembrane region" description="Helical" evidence="17">
    <location>
        <begin position="196"/>
        <end position="217"/>
    </location>
</feature>
<keyword evidence="6 17" id="KW-0813">Transport</keyword>
<evidence type="ECO:0000313" key="19">
    <source>
        <dbReference type="EMBL" id="QPO06179.1"/>
    </source>
</evidence>
<dbReference type="AlphaFoldDB" id="A0A7T1K7L0"/>
<sequence>MLKFILMIVPTLIMNNKNNKSMMMMFIMLMMFNLSLQEKIIGKLSYMIMGDLISFWISNMSAWIIFIMMFINMKKITMYKKVMSFLLMILILTFYNWNFMMFYVLFEMSVVTILIIIISWSYQPERMEAMMFMVIMTFMFSLPFMMSMMIEYKYLNFWFINKKINLINYMSFLFIFMVKIPMYFMHIWLPKVHVEAPVHGSMILAAIMLKLGCYGMIRMNNMMSNFMNLNKIIFTMSLWSMIILSMNCMMQIDIKTLIAYSSVVHMTMTIMNILMNKNKSIFSSMLIMLGHGLCSATMFFITSIMYKNSKSRSILLNKSMMMNSPTMSTIWFLSCMNNAPMPPSINLLGEMLSIKNIFNWSMTLLTPTFIMMFLSSMYSIYLFYLPKQGKPSLNINKPELNKSANMVICMILILPIILISIKPMMLFI</sequence>
<feature type="transmembrane region" description="Helical" evidence="17">
    <location>
        <begin position="78"/>
        <end position="95"/>
    </location>
</feature>
<dbReference type="GO" id="GO:0015990">
    <property type="term" value="P:electron transport coupled proton transport"/>
    <property type="evidence" value="ECO:0007669"/>
    <property type="project" value="TreeGrafter"/>
</dbReference>
<reference evidence="19" key="1">
    <citation type="submission" date="2020-08" db="EMBL/GenBank/DDBJ databases">
        <authorList>
            <person name="Lei T."/>
        </authorList>
    </citation>
    <scope>NUCLEOTIDE SEQUENCE</scope>
</reference>
<evidence type="ECO:0000256" key="13">
    <source>
        <dbReference type="ARBA" id="ARBA00023075"/>
    </source>
</evidence>
<evidence type="ECO:0000256" key="8">
    <source>
        <dbReference type="ARBA" id="ARBA00022692"/>
    </source>
</evidence>
<evidence type="ECO:0000256" key="2">
    <source>
        <dbReference type="ARBA" id="ARBA00004225"/>
    </source>
</evidence>
<geneLocation type="mitochondrion" evidence="19"/>
<evidence type="ECO:0000259" key="18">
    <source>
        <dbReference type="Pfam" id="PF00361"/>
    </source>
</evidence>
<feature type="transmembrane region" description="Helical" evidence="17">
    <location>
        <begin position="229"/>
        <end position="250"/>
    </location>
</feature>
<evidence type="ECO:0000256" key="11">
    <source>
        <dbReference type="ARBA" id="ARBA00022989"/>
    </source>
</evidence>
<dbReference type="PRINTS" id="PR01437">
    <property type="entry name" value="NUOXDRDTASE4"/>
</dbReference>
<feature type="transmembrane region" description="Helical" evidence="17">
    <location>
        <begin position="53"/>
        <end position="71"/>
    </location>
</feature>
<evidence type="ECO:0000256" key="14">
    <source>
        <dbReference type="ARBA" id="ARBA00023128"/>
    </source>
</evidence>
<keyword evidence="11 17" id="KW-1133">Transmembrane helix</keyword>
<comment type="similarity">
    <text evidence="3 17">Belongs to the complex I subunit 4 family.</text>
</comment>
<feature type="transmembrane region" description="Helical" evidence="17">
    <location>
        <begin position="360"/>
        <end position="384"/>
    </location>
</feature>
<dbReference type="GO" id="GO:0048039">
    <property type="term" value="F:ubiquinone binding"/>
    <property type="evidence" value="ECO:0007669"/>
    <property type="project" value="TreeGrafter"/>
</dbReference>
<evidence type="ECO:0000256" key="10">
    <source>
        <dbReference type="ARBA" id="ARBA00022982"/>
    </source>
</evidence>
<dbReference type="GO" id="GO:0031966">
    <property type="term" value="C:mitochondrial membrane"/>
    <property type="evidence" value="ECO:0007669"/>
    <property type="project" value="UniProtKB-SubCell"/>
</dbReference>
<dbReference type="GO" id="GO:0008137">
    <property type="term" value="F:NADH dehydrogenase (ubiquinone) activity"/>
    <property type="evidence" value="ECO:0007669"/>
    <property type="project" value="UniProtKB-UniRule"/>
</dbReference>
<dbReference type="Pfam" id="PF00361">
    <property type="entry name" value="Proton_antipo_M"/>
    <property type="match status" value="1"/>
</dbReference>
<keyword evidence="15 17" id="KW-0472">Membrane</keyword>
<keyword evidence="9" id="KW-1278">Translocase</keyword>
<dbReference type="EC" id="7.1.1.2" evidence="4 17"/>
<evidence type="ECO:0000256" key="12">
    <source>
        <dbReference type="ARBA" id="ARBA00023027"/>
    </source>
</evidence>
<feature type="transmembrane region" description="Helical" evidence="17">
    <location>
        <begin position="281"/>
        <end position="301"/>
    </location>
</feature>
<feature type="transmembrane region" description="Helical" evidence="17">
    <location>
        <begin position="257"/>
        <end position="275"/>
    </location>
</feature>
<accession>A0A7T1K7L0</accession>
<organism evidence="19">
    <name type="scientific">Aleyrodes shizuokensis</name>
    <dbReference type="NCBI Taxonomy" id="860392"/>
    <lineage>
        <taxon>Eukaryota</taxon>
        <taxon>Metazoa</taxon>
        <taxon>Ecdysozoa</taxon>
        <taxon>Arthropoda</taxon>
        <taxon>Hexapoda</taxon>
        <taxon>Insecta</taxon>
        <taxon>Pterygota</taxon>
        <taxon>Neoptera</taxon>
        <taxon>Paraneoptera</taxon>
        <taxon>Hemiptera</taxon>
        <taxon>Sternorrhyncha</taxon>
        <taxon>Aleyrodoidea</taxon>
        <taxon>Aleyrodidae</taxon>
        <taxon>Aleyrodinae</taxon>
        <taxon>Aleyrodes</taxon>
    </lineage>
</organism>